<dbReference type="InterPro" id="IPR020216">
    <property type="entry name" value="Uncharacterised_YncE"/>
</dbReference>
<sequence length="183" mass="20826">MNTANGLCLFFLVGLSKRQNLNLSMGGNFMRRGISFEIPNDYGRFLGDVLQPIEINAFHWKIGIGESYKTVNDKLDGMLFPDSQESISGTELKTTLESNDYYVIFADLQAYPSKEISSIETYEEFMESDCELVLLVVDCSYVTIYCKNQEAIISLQKNALNNGFTDIEYITDENDSRTRLSVW</sequence>
<dbReference type="AlphaFoldDB" id="A0A7W8CRG1"/>
<accession>A0A7W8CRG1</accession>
<evidence type="ECO:0000313" key="1">
    <source>
        <dbReference type="EMBL" id="MBB5180156.1"/>
    </source>
</evidence>
<reference evidence="1 2" key="1">
    <citation type="submission" date="2020-08" db="EMBL/GenBank/DDBJ databases">
        <title>Genomic Encyclopedia of Type Strains, Phase IV (KMG-IV): sequencing the most valuable type-strain genomes for metagenomic binning, comparative biology and taxonomic classification.</title>
        <authorList>
            <person name="Goeker M."/>
        </authorList>
    </citation>
    <scope>NUCLEOTIDE SEQUENCE [LARGE SCALE GENOMIC DNA]</scope>
    <source>
        <strain evidence="1 2">DSM 15895</strain>
    </source>
</reference>
<evidence type="ECO:0008006" key="3">
    <source>
        <dbReference type="Google" id="ProtNLM"/>
    </source>
</evidence>
<protein>
    <recommendedName>
        <fullName evidence="3">DUF2691 domain-containing protein</fullName>
    </recommendedName>
</protein>
<evidence type="ECO:0000313" key="2">
    <source>
        <dbReference type="Proteomes" id="UP000525923"/>
    </source>
</evidence>
<dbReference type="Proteomes" id="UP000525923">
    <property type="component" value="Unassembled WGS sequence"/>
</dbReference>
<dbReference type="EMBL" id="JACHHE010000003">
    <property type="protein sequence ID" value="MBB5180156.1"/>
    <property type="molecule type" value="Genomic_DNA"/>
</dbReference>
<comment type="caution">
    <text evidence="1">The sequence shown here is derived from an EMBL/GenBank/DDBJ whole genome shotgun (WGS) entry which is preliminary data.</text>
</comment>
<name>A0A7W8CRG1_9BACL</name>
<keyword evidence="2" id="KW-1185">Reference proteome</keyword>
<gene>
    <name evidence="1" type="ORF">HNQ44_001580</name>
</gene>
<proteinExistence type="predicted"/>
<dbReference type="Pfam" id="PF10903">
    <property type="entry name" value="DUF2691"/>
    <property type="match status" value="1"/>
</dbReference>
<organism evidence="1 2">
    <name type="scientific">Planococcus koreensis</name>
    <dbReference type="NCBI Taxonomy" id="112331"/>
    <lineage>
        <taxon>Bacteria</taxon>
        <taxon>Bacillati</taxon>
        <taxon>Bacillota</taxon>
        <taxon>Bacilli</taxon>
        <taxon>Bacillales</taxon>
        <taxon>Caryophanaceae</taxon>
        <taxon>Planococcus</taxon>
    </lineage>
</organism>